<dbReference type="SUPFAM" id="SSF49899">
    <property type="entry name" value="Concanavalin A-like lectins/glucanases"/>
    <property type="match status" value="1"/>
</dbReference>
<organism evidence="2 3">
    <name type="scientific">Romanomermis culicivorax</name>
    <name type="common">Nematode worm</name>
    <dbReference type="NCBI Taxonomy" id="13658"/>
    <lineage>
        <taxon>Eukaryota</taxon>
        <taxon>Metazoa</taxon>
        <taxon>Ecdysozoa</taxon>
        <taxon>Nematoda</taxon>
        <taxon>Enoplea</taxon>
        <taxon>Dorylaimia</taxon>
        <taxon>Mermithida</taxon>
        <taxon>Mermithoidea</taxon>
        <taxon>Mermithidae</taxon>
        <taxon>Romanomermis</taxon>
    </lineage>
</organism>
<feature type="transmembrane region" description="Helical" evidence="1">
    <location>
        <begin position="43"/>
        <end position="62"/>
    </location>
</feature>
<sequence>MFVNRQESSKSKYDPDPASMIRLTFDHQNPKHKFCCETLHAKYGCFFVSVAELLFTICLFINELIKYCTHDGGKNAKIYQEDTIIDDFDDLLYDHSPVPMILYGVLWIITIIFVICLLIGTFLKREKLIFAHMVFQIEMSYCRKTLTIHSTFHQGYAFESCSDSSTSHGNCTVIEKDGAIGSQSINSIWLQNGGYSDFGLLSGCPYQAGACSNGFSFYGWVKFHDYVSPCENFGVYVTNQQFAIHLLGNGRLAAYVWMNDDTQWYAESAQPISLNIWHPLILQFNYNLKLGNGTLWLVVQGQLVAFSNCTDQRTYKPPLPNHLFGSDGVNSNHSTSIQIDRTNWDSQYRSLQDLIGILFDPPTRIGNCQGKPYSTLTRQFQCFWLENSPLNWTDAYQACNK</sequence>
<accession>A0A915IW60</accession>
<protein>
    <submittedName>
        <fullName evidence="3">C-type lectin domain-containing protein</fullName>
    </submittedName>
</protein>
<reference evidence="3" key="1">
    <citation type="submission" date="2022-11" db="UniProtKB">
        <authorList>
            <consortium name="WormBaseParasite"/>
        </authorList>
    </citation>
    <scope>IDENTIFICATION</scope>
</reference>
<feature type="transmembrane region" description="Helical" evidence="1">
    <location>
        <begin position="100"/>
        <end position="123"/>
    </location>
</feature>
<keyword evidence="1" id="KW-0812">Transmembrane</keyword>
<evidence type="ECO:0000313" key="2">
    <source>
        <dbReference type="Proteomes" id="UP000887565"/>
    </source>
</evidence>
<dbReference type="Proteomes" id="UP000887565">
    <property type="component" value="Unplaced"/>
</dbReference>
<proteinExistence type="predicted"/>
<keyword evidence="1" id="KW-1133">Transmembrane helix</keyword>
<keyword evidence="1" id="KW-0472">Membrane</keyword>
<name>A0A915IW60_ROMCU</name>
<dbReference type="InterPro" id="IPR013320">
    <property type="entry name" value="ConA-like_dom_sf"/>
</dbReference>
<dbReference type="WBParaSite" id="nRc.2.0.1.t17640-RA">
    <property type="protein sequence ID" value="nRc.2.0.1.t17640-RA"/>
    <property type="gene ID" value="nRc.2.0.1.g17640"/>
</dbReference>
<dbReference type="AlphaFoldDB" id="A0A915IW60"/>
<evidence type="ECO:0000256" key="1">
    <source>
        <dbReference type="SAM" id="Phobius"/>
    </source>
</evidence>
<evidence type="ECO:0000313" key="3">
    <source>
        <dbReference type="WBParaSite" id="nRc.2.0.1.t17640-RA"/>
    </source>
</evidence>
<keyword evidence="2" id="KW-1185">Reference proteome</keyword>